<gene>
    <name evidence="16" type="ORF">G4V63_32365</name>
</gene>
<dbReference type="GO" id="GO:0005886">
    <property type="term" value="C:plasma membrane"/>
    <property type="evidence" value="ECO:0007669"/>
    <property type="project" value="UniProtKB-SubCell"/>
</dbReference>
<dbReference type="Gene3D" id="1.10.287.130">
    <property type="match status" value="1"/>
</dbReference>
<keyword evidence="5" id="KW-0597">Phosphoprotein</keyword>
<dbReference type="Gene3D" id="6.10.340.10">
    <property type="match status" value="1"/>
</dbReference>
<dbReference type="AlphaFoldDB" id="A0A7C9VP30"/>
<keyword evidence="7 14" id="KW-0812">Transmembrane</keyword>
<evidence type="ECO:0000256" key="11">
    <source>
        <dbReference type="ARBA" id="ARBA00022989"/>
    </source>
</evidence>
<proteinExistence type="predicted"/>
<keyword evidence="11 14" id="KW-1133">Transmembrane helix</keyword>
<evidence type="ECO:0000256" key="5">
    <source>
        <dbReference type="ARBA" id="ARBA00022553"/>
    </source>
</evidence>
<accession>A0A7C9VP30</accession>
<evidence type="ECO:0000256" key="10">
    <source>
        <dbReference type="ARBA" id="ARBA00022840"/>
    </source>
</evidence>
<feature type="domain" description="HAMP" evidence="15">
    <location>
        <begin position="202"/>
        <end position="254"/>
    </location>
</feature>
<name>A0A7C9VP30_9BRAD</name>
<evidence type="ECO:0000256" key="13">
    <source>
        <dbReference type="ARBA" id="ARBA00023136"/>
    </source>
</evidence>
<comment type="catalytic activity">
    <reaction evidence="1">
        <text>ATP + protein L-histidine = ADP + protein N-phospho-L-histidine.</text>
        <dbReference type="EC" id="2.7.13.3"/>
    </reaction>
</comment>
<keyword evidence="17" id="KW-1185">Reference proteome</keyword>
<protein>
    <recommendedName>
        <fullName evidence="3">histidine kinase</fullName>
        <ecNumber evidence="3">2.7.13.3</ecNumber>
    </recommendedName>
</protein>
<dbReference type="InterPro" id="IPR050398">
    <property type="entry name" value="HssS/ArlS-like"/>
</dbReference>
<dbReference type="GO" id="GO:0000155">
    <property type="term" value="F:phosphorelay sensor kinase activity"/>
    <property type="evidence" value="ECO:0007669"/>
    <property type="project" value="InterPro"/>
</dbReference>
<dbReference type="Proteomes" id="UP000480266">
    <property type="component" value="Unassembled WGS sequence"/>
</dbReference>
<dbReference type="SUPFAM" id="SSF47384">
    <property type="entry name" value="Homodimeric domain of signal transducing histidine kinase"/>
    <property type="match status" value="1"/>
</dbReference>
<evidence type="ECO:0000256" key="12">
    <source>
        <dbReference type="ARBA" id="ARBA00023012"/>
    </source>
</evidence>
<dbReference type="EC" id="2.7.13.3" evidence="3"/>
<reference evidence="16" key="1">
    <citation type="submission" date="2020-02" db="EMBL/GenBank/DDBJ databases">
        <title>Draft genome sequence of Candidatus Afipia apatlaquensis IBT-C3, a potential strain for decolorization of textile dyes.</title>
        <authorList>
            <person name="Sanchez-Reyes A."/>
            <person name="Breton-Deval L."/>
            <person name="Mangelson H."/>
            <person name="Sanchez-Flores A."/>
        </authorList>
    </citation>
    <scope>NUCLEOTIDE SEQUENCE [LARGE SCALE GENOMIC DNA]</scope>
    <source>
        <strain evidence="16">IBT-C3</strain>
    </source>
</reference>
<feature type="non-terminal residue" evidence="16">
    <location>
        <position position="282"/>
    </location>
</feature>
<evidence type="ECO:0000256" key="9">
    <source>
        <dbReference type="ARBA" id="ARBA00022777"/>
    </source>
</evidence>
<comment type="subcellular location">
    <subcellularLocation>
        <location evidence="2">Cell membrane</location>
        <topology evidence="2">Multi-pass membrane protein</topology>
    </subcellularLocation>
</comment>
<comment type="caution">
    <text evidence="16">The sequence shown here is derived from an EMBL/GenBank/DDBJ whole genome shotgun (WGS) entry which is preliminary data.</text>
</comment>
<keyword evidence="4" id="KW-1003">Cell membrane</keyword>
<evidence type="ECO:0000256" key="2">
    <source>
        <dbReference type="ARBA" id="ARBA00004651"/>
    </source>
</evidence>
<evidence type="ECO:0000256" key="8">
    <source>
        <dbReference type="ARBA" id="ARBA00022741"/>
    </source>
</evidence>
<dbReference type="InterPro" id="IPR003661">
    <property type="entry name" value="HisK_dim/P_dom"/>
</dbReference>
<evidence type="ECO:0000256" key="6">
    <source>
        <dbReference type="ARBA" id="ARBA00022679"/>
    </source>
</evidence>
<dbReference type="PANTHER" id="PTHR45528">
    <property type="entry name" value="SENSOR HISTIDINE KINASE CPXA"/>
    <property type="match status" value="1"/>
</dbReference>
<evidence type="ECO:0000259" key="15">
    <source>
        <dbReference type="PROSITE" id="PS50885"/>
    </source>
</evidence>
<keyword evidence="9 16" id="KW-0418">Kinase</keyword>
<keyword evidence="10" id="KW-0067">ATP-binding</keyword>
<keyword evidence="6" id="KW-0808">Transferase</keyword>
<evidence type="ECO:0000256" key="14">
    <source>
        <dbReference type="SAM" id="Phobius"/>
    </source>
</evidence>
<dbReference type="PANTHER" id="PTHR45528:SF1">
    <property type="entry name" value="SENSOR HISTIDINE KINASE CPXA"/>
    <property type="match status" value="1"/>
</dbReference>
<keyword evidence="12" id="KW-0902">Two-component regulatory system</keyword>
<keyword evidence="8" id="KW-0547">Nucleotide-binding</keyword>
<evidence type="ECO:0000256" key="1">
    <source>
        <dbReference type="ARBA" id="ARBA00000085"/>
    </source>
</evidence>
<dbReference type="EMBL" id="JAAMRR010001660">
    <property type="protein sequence ID" value="NGX99710.1"/>
    <property type="molecule type" value="Genomic_DNA"/>
</dbReference>
<evidence type="ECO:0000313" key="16">
    <source>
        <dbReference type="EMBL" id="NGX99710.1"/>
    </source>
</evidence>
<dbReference type="Pfam" id="PF00512">
    <property type="entry name" value="HisKA"/>
    <property type="match status" value="1"/>
</dbReference>
<dbReference type="PROSITE" id="PS50885">
    <property type="entry name" value="HAMP"/>
    <property type="match status" value="1"/>
</dbReference>
<dbReference type="CDD" id="cd00082">
    <property type="entry name" value="HisKA"/>
    <property type="match status" value="1"/>
</dbReference>
<dbReference type="GO" id="GO:0005524">
    <property type="term" value="F:ATP binding"/>
    <property type="evidence" value="ECO:0007669"/>
    <property type="project" value="UniProtKB-KW"/>
</dbReference>
<evidence type="ECO:0000256" key="3">
    <source>
        <dbReference type="ARBA" id="ARBA00012438"/>
    </source>
</evidence>
<evidence type="ECO:0000313" key="17">
    <source>
        <dbReference type="Proteomes" id="UP000480266"/>
    </source>
</evidence>
<evidence type="ECO:0000256" key="4">
    <source>
        <dbReference type="ARBA" id="ARBA00022475"/>
    </source>
</evidence>
<dbReference type="InterPro" id="IPR003660">
    <property type="entry name" value="HAMP_dom"/>
</dbReference>
<dbReference type="InterPro" id="IPR036097">
    <property type="entry name" value="HisK_dim/P_sf"/>
</dbReference>
<evidence type="ECO:0000256" key="7">
    <source>
        <dbReference type="ARBA" id="ARBA00022692"/>
    </source>
</evidence>
<sequence>MKMKTIKKKILTPFLVLIIVIPLVTLLIFNVAMRIYTVSRAKADLKNTIQTMEELIKKELRENAVNQDDILAGKAYSNISTALKASKLASTTEVLYFKWNGQLLYPKDTANTFLNNELISKISETMKNTKVNKVYSLRVGGKRYIAAGYRLVRRAPVRSPYIVFVSSLNEANGLIRIINLILLCIMALGIIIGVFIANIISNHISDPVRKLVNVTDNIGRGEVVFNGQNTDIQEIGQLSDSIKSMSVRLSAYDKSQKAFLQNASHELRTPLMSIQGYAEGIE</sequence>
<keyword evidence="13 14" id="KW-0472">Membrane</keyword>
<organism evidence="16 17">
    <name type="scientific">Candidatus Afipia apatlaquensis</name>
    <dbReference type="NCBI Taxonomy" id="2712852"/>
    <lineage>
        <taxon>Bacteria</taxon>
        <taxon>Pseudomonadati</taxon>
        <taxon>Pseudomonadota</taxon>
        <taxon>Alphaproteobacteria</taxon>
        <taxon>Hyphomicrobiales</taxon>
        <taxon>Nitrobacteraceae</taxon>
        <taxon>Afipia</taxon>
    </lineage>
</organism>
<feature type="transmembrane region" description="Helical" evidence="14">
    <location>
        <begin position="177"/>
        <end position="200"/>
    </location>
</feature>